<accession>Q4MYW9</accession>
<protein>
    <submittedName>
        <fullName evidence="3">Uncharacterized protein</fullName>
    </submittedName>
</protein>
<keyword evidence="1" id="KW-0175">Coiled coil</keyword>
<proteinExistence type="predicted"/>
<organism evidence="3 4">
    <name type="scientific">Theileria parva</name>
    <name type="common">East coast fever infection agent</name>
    <dbReference type="NCBI Taxonomy" id="5875"/>
    <lineage>
        <taxon>Eukaryota</taxon>
        <taxon>Sar</taxon>
        <taxon>Alveolata</taxon>
        <taxon>Apicomplexa</taxon>
        <taxon>Aconoidasida</taxon>
        <taxon>Piroplasmida</taxon>
        <taxon>Theileriidae</taxon>
        <taxon>Theileria</taxon>
    </lineage>
</organism>
<dbReference type="EMBL" id="AAGK01000006">
    <property type="protein sequence ID" value="EAN30563.1"/>
    <property type="molecule type" value="Genomic_DNA"/>
</dbReference>
<dbReference type="SUPFAM" id="SSF57997">
    <property type="entry name" value="Tropomyosin"/>
    <property type="match status" value="1"/>
</dbReference>
<evidence type="ECO:0000313" key="3">
    <source>
        <dbReference type="EMBL" id="EAN30563.1"/>
    </source>
</evidence>
<dbReference type="OMA" id="ACQHNDQ"/>
<evidence type="ECO:0000256" key="1">
    <source>
        <dbReference type="SAM" id="Coils"/>
    </source>
</evidence>
<dbReference type="Gene3D" id="1.10.287.1490">
    <property type="match status" value="1"/>
</dbReference>
<name>Q4MYW9_THEPA</name>
<dbReference type="AlphaFoldDB" id="Q4MYW9"/>
<dbReference type="Proteomes" id="UP000001949">
    <property type="component" value="Unassembled WGS sequence"/>
</dbReference>
<reference evidence="3 4" key="1">
    <citation type="journal article" date="2005" name="Science">
        <title>Genome sequence of Theileria parva, a bovine pathogen that transforms lymphocytes.</title>
        <authorList>
            <person name="Gardner M.J."/>
            <person name="Bishop R."/>
            <person name="Shah T."/>
            <person name="de Villiers E.P."/>
            <person name="Carlton J.M."/>
            <person name="Hall N."/>
            <person name="Ren Q."/>
            <person name="Paulsen I.T."/>
            <person name="Pain A."/>
            <person name="Berriman M."/>
            <person name="Wilson R.J.M."/>
            <person name="Sato S."/>
            <person name="Ralph S.A."/>
            <person name="Mann D.J."/>
            <person name="Xiong Z."/>
            <person name="Shallom S.J."/>
            <person name="Weidman J."/>
            <person name="Jiang L."/>
            <person name="Lynn J."/>
            <person name="Weaver B."/>
            <person name="Shoaibi A."/>
            <person name="Domingo A.R."/>
            <person name="Wasawo D."/>
            <person name="Crabtree J."/>
            <person name="Wortman J.R."/>
            <person name="Haas B."/>
            <person name="Angiuoli S.V."/>
            <person name="Creasy T.H."/>
            <person name="Lu C."/>
            <person name="Suh B."/>
            <person name="Silva J.C."/>
            <person name="Utterback T.R."/>
            <person name="Feldblyum T.V."/>
            <person name="Pertea M."/>
            <person name="Allen J."/>
            <person name="Nierman W.C."/>
            <person name="Taracha E.L.N."/>
            <person name="Salzberg S.L."/>
            <person name="White O.R."/>
            <person name="Fitzhugh H.A."/>
            <person name="Morzaria S."/>
            <person name="Venter J.C."/>
            <person name="Fraser C.M."/>
            <person name="Nene V."/>
        </authorList>
    </citation>
    <scope>NUCLEOTIDE SEQUENCE [LARGE SCALE GENOMIC DNA]</scope>
    <source>
        <strain evidence="3 4">Muguga</strain>
    </source>
</reference>
<dbReference type="GeneID" id="3499652"/>
<dbReference type="VEuPathDB" id="PiroplasmaDB:TpMuguga_03g00722"/>
<feature type="coiled-coil region" evidence="1">
    <location>
        <begin position="51"/>
        <end position="92"/>
    </location>
</feature>
<keyword evidence="4" id="KW-1185">Reference proteome</keyword>
<dbReference type="InParanoid" id="Q4MYW9"/>
<feature type="coiled-coil region" evidence="1">
    <location>
        <begin position="382"/>
        <end position="504"/>
    </location>
</feature>
<dbReference type="KEGG" id="tpv:TP03_0722"/>
<feature type="coiled-coil region" evidence="1">
    <location>
        <begin position="118"/>
        <end position="261"/>
    </location>
</feature>
<dbReference type="eggNOG" id="ENOG502QXA2">
    <property type="taxonomic scope" value="Eukaryota"/>
</dbReference>
<gene>
    <name evidence="3" type="ordered locus">TP03_0722</name>
</gene>
<comment type="caution">
    <text evidence="3">The sequence shown here is derived from an EMBL/GenBank/DDBJ whole genome shotgun (WGS) entry which is preliminary data.</text>
</comment>
<evidence type="ECO:0000313" key="4">
    <source>
        <dbReference type="Proteomes" id="UP000001949"/>
    </source>
</evidence>
<sequence>MADIDYSNAQRNDGVFNNKDEHQSLLNTPKNISSLLTDERLNCKCGAKRHLNKIKIDLDRKTNILQRERQNLRNKYEDFEQKQSRLAEAMNQHSFQQEQLDYYRAYLQDRQNRISTLYHKLELAQDDLKQKIQEFQSLEIDCKKKRAEYETGLENLKRREMMVSETTGALTSKKEELEKLENTILRLTENIKSQQEQFTLTKERIQTELRHHNQRISEENEQIESIKKRLAEKENDLRRERDNLEETLRSKSFELERKLKEASDVVEYTTKLADQMKLKDEDLKKQKELISLEWSKINDEKQNLNIERNRLNTLERDLLTKSRQFDLSQSQPDLTINYPNILSESTLRNISDDSEKKLDHLKQPLFDFKNKEDEFSELTSQLRNKELGIKARELELEKLETRLNKRKLDLDSREQKLNNLKNEINKMNRDLDNKKDRYKQLESQLNDYKDRMTMLSIERNSLDGQIEQFKAKKNANRQQLNTINQRLSLKRKKMEESVNQLDSKFNHSDLLNKLNSVGSNKRYKPFLIADDQALN</sequence>
<dbReference type="RefSeq" id="XP_762846.1">
    <property type="nucleotide sequence ID" value="XM_757753.1"/>
</dbReference>
<feature type="region of interest" description="Disordered" evidence="2">
    <location>
        <begin position="1"/>
        <end position="21"/>
    </location>
</feature>
<evidence type="ECO:0000256" key="2">
    <source>
        <dbReference type="SAM" id="MobiDB-lite"/>
    </source>
</evidence>
<dbReference type="STRING" id="5875.Q4MYW9"/>